<evidence type="ECO:0000256" key="8">
    <source>
        <dbReference type="ARBA" id="ARBA00023002"/>
    </source>
</evidence>
<comment type="catalytic activity">
    <reaction evidence="9">
        <text>L-ornithine + NADPH + O2 = N(5)-hydroxy-L-ornithine + NADP(+) + H2O</text>
        <dbReference type="Rhea" id="RHEA:41508"/>
        <dbReference type="ChEBI" id="CHEBI:15377"/>
        <dbReference type="ChEBI" id="CHEBI:15379"/>
        <dbReference type="ChEBI" id="CHEBI:46911"/>
        <dbReference type="ChEBI" id="CHEBI:57783"/>
        <dbReference type="ChEBI" id="CHEBI:58349"/>
        <dbReference type="ChEBI" id="CHEBI:78275"/>
        <dbReference type="EC" id="1.14.13.196"/>
    </reaction>
</comment>
<evidence type="ECO:0000256" key="10">
    <source>
        <dbReference type="ARBA" id="ARBA00049248"/>
    </source>
</evidence>
<keyword evidence="5" id="KW-0285">Flavoprotein</keyword>
<dbReference type="EMBL" id="JARKIB010000020">
    <property type="protein sequence ID" value="KAJ7768211.1"/>
    <property type="molecule type" value="Genomic_DNA"/>
</dbReference>
<organism evidence="11 12">
    <name type="scientific">Mycena metata</name>
    <dbReference type="NCBI Taxonomy" id="1033252"/>
    <lineage>
        <taxon>Eukaryota</taxon>
        <taxon>Fungi</taxon>
        <taxon>Dikarya</taxon>
        <taxon>Basidiomycota</taxon>
        <taxon>Agaricomycotina</taxon>
        <taxon>Agaricomycetes</taxon>
        <taxon>Agaricomycetidae</taxon>
        <taxon>Agaricales</taxon>
        <taxon>Marasmiineae</taxon>
        <taxon>Mycenaceae</taxon>
        <taxon>Mycena</taxon>
    </lineage>
</organism>
<keyword evidence="12" id="KW-1185">Reference proteome</keyword>
<keyword evidence="6" id="KW-0274">FAD</keyword>
<evidence type="ECO:0000256" key="3">
    <source>
        <dbReference type="ARBA" id="ARBA00007588"/>
    </source>
</evidence>
<evidence type="ECO:0000256" key="4">
    <source>
        <dbReference type="ARBA" id="ARBA00012881"/>
    </source>
</evidence>
<gene>
    <name evidence="11" type="ORF">B0H16DRAFT_1661081</name>
</gene>
<comment type="catalytic activity">
    <reaction evidence="10">
        <text>L-ornithine + NADH + O2 = N(5)-hydroxy-L-ornithine + NAD(+) + H2O</text>
        <dbReference type="Rhea" id="RHEA:41512"/>
        <dbReference type="ChEBI" id="CHEBI:15377"/>
        <dbReference type="ChEBI" id="CHEBI:15379"/>
        <dbReference type="ChEBI" id="CHEBI:46911"/>
        <dbReference type="ChEBI" id="CHEBI:57540"/>
        <dbReference type="ChEBI" id="CHEBI:57945"/>
        <dbReference type="ChEBI" id="CHEBI:78275"/>
        <dbReference type="EC" id="1.14.13.196"/>
    </reaction>
</comment>
<evidence type="ECO:0000256" key="6">
    <source>
        <dbReference type="ARBA" id="ARBA00022827"/>
    </source>
</evidence>
<accession>A0AAD7JQB2</accession>
<evidence type="ECO:0000256" key="2">
    <source>
        <dbReference type="ARBA" id="ARBA00004924"/>
    </source>
</evidence>
<dbReference type="Gene3D" id="3.50.50.60">
    <property type="entry name" value="FAD/NAD(P)-binding domain"/>
    <property type="match status" value="1"/>
</dbReference>
<dbReference type="GO" id="GO:0016491">
    <property type="term" value="F:oxidoreductase activity"/>
    <property type="evidence" value="ECO:0007669"/>
    <property type="project" value="UniProtKB-KW"/>
</dbReference>
<keyword evidence="8" id="KW-0560">Oxidoreductase</keyword>
<comment type="pathway">
    <text evidence="2">Siderophore biosynthesis.</text>
</comment>
<comment type="cofactor">
    <cofactor evidence="1">
        <name>FAD</name>
        <dbReference type="ChEBI" id="CHEBI:57692"/>
    </cofactor>
</comment>
<evidence type="ECO:0000256" key="5">
    <source>
        <dbReference type="ARBA" id="ARBA00022630"/>
    </source>
</evidence>
<dbReference type="Pfam" id="PF13434">
    <property type="entry name" value="Lys_Orn_oxgnase"/>
    <property type="match status" value="1"/>
</dbReference>
<keyword evidence="7" id="KW-0521">NADP</keyword>
<dbReference type="InterPro" id="IPR050346">
    <property type="entry name" value="FMO-like"/>
</dbReference>
<evidence type="ECO:0000313" key="12">
    <source>
        <dbReference type="Proteomes" id="UP001215598"/>
    </source>
</evidence>
<proteinExistence type="inferred from homology"/>
<evidence type="ECO:0000313" key="11">
    <source>
        <dbReference type="EMBL" id="KAJ7768211.1"/>
    </source>
</evidence>
<dbReference type="SUPFAM" id="SSF51905">
    <property type="entry name" value="FAD/NAD(P)-binding domain"/>
    <property type="match status" value="2"/>
</dbReference>
<evidence type="ECO:0000256" key="7">
    <source>
        <dbReference type="ARBA" id="ARBA00022857"/>
    </source>
</evidence>
<dbReference type="EC" id="1.14.13.196" evidence="4"/>
<protein>
    <recommendedName>
        <fullName evidence="4">L-ornithine N(5)-monooxygenase [NAD(P)H]</fullName>
        <ecNumber evidence="4">1.14.13.196</ecNumber>
    </recommendedName>
</protein>
<dbReference type="InterPro" id="IPR036188">
    <property type="entry name" value="FAD/NAD-bd_sf"/>
</dbReference>
<comment type="similarity">
    <text evidence="3">Belongs to the lysine N(6)-hydroxylase/L-ornithine N(5)-oxygenase family.</text>
</comment>
<sequence>MHVCRTEKTNINRGLITARTLLTGADGFDVQVITRDRSPGGQWAKERIYPGLQLNNVHGEFRFSARETVSAPEGSTGDTLLPGKIMFETKILKISRGDTSGEPSCNISVKNCKTGRLDILRFYRVVLCTGGTSKARIPDYLSSTVAQKANFSQPIIHSADFGNRLEDILNIIPPSSSEISRSIVIIGGGKSAQDISAYLANQGREVTVVYERTGPSIAGARPLPDFMRKSRLLSILSPYISLRTRLDKFVRETWNSIMADSFKAMGIREDSPLRLTFSLFWNVQTNDEGVPRPNGFHALVNEGKINVIAPARMTGYAGDGHSILLNNGPSVKADLLILATGYASSWTDIFDEKTAADIGLYRHQLVNYKSLRDPPPLQPENTKWSSSIYKAILATNDGYSFEVTAHWISSYFLGDKMNLPRNADEALKHAEREAMWLFKRHPDLNLSLNEACTSYSTFWTWPQYSDELLEDMYLQSMRSGGNWFTWPFQVISINELATLHEEREANRRKNV</sequence>
<evidence type="ECO:0000256" key="9">
    <source>
        <dbReference type="ARBA" id="ARBA00047598"/>
    </source>
</evidence>
<dbReference type="PANTHER" id="PTHR23023">
    <property type="entry name" value="DIMETHYLANILINE MONOOXYGENASE"/>
    <property type="match status" value="1"/>
</dbReference>
<dbReference type="AlphaFoldDB" id="A0AAD7JQB2"/>
<name>A0AAD7JQB2_9AGAR</name>
<dbReference type="InterPro" id="IPR025700">
    <property type="entry name" value="Lys/Orn_oxygenase"/>
</dbReference>
<comment type="caution">
    <text evidence="11">The sequence shown here is derived from an EMBL/GenBank/DDBJ whole genome shotgun (WGS) entry which is preliminary data.</text>
</comment>
<evidence type="ECO:0000256" key="1">
    <source>
        <dbReference type="ARBA" id="ARBA00001974"/>
    </source>
</evidence>
<dbReference type="Proteomes" id="UP001215598">
    <property type="component" value="Unassembled WGS sequence"/>
</dbReference>
<reference evidence="11" key="1">
    <citation type="submission" date="2023-03" db="EMBL/GenBank/DDBJ databases">
        <title>Massive genome expansion in bonnet fungi (Mycena s.s.) driven by repeated elements and novel gene families across ecological guilds.</title>
        <authorList>
            <consortium name="Lawrence Berkeley National Laboratory"/>
            <person name="Harder C.B."/>
            <person name="Miyauchi S."/>
            <person name="Viragh M."/>
            <person name="Kuo A."/>
            <person name="Thoen E."/>
            <person name="Andreopoulos B."/>
            <person name="Lu D."/>
            <person name="Skrede I."/>
            <person name="Drula E."/>
            <person name="Henrissat B."/>
            <person name="Morin E."/>
            <person name="Kohler A."/>
            <person name="Barry K."/>
            <person name="LaButti K."/>
            <person name="Morin E."/>
            <person name="Salamov A."/>
            <person name="Lipzen A."/>
            <person name="Mereny Z."/>
            <person name="Hegedus B."/>
            <person name="Baldrian P."/>
            <person name="Stursova M."/>
            <person name="Weitz H."/>
            <person name="Taylor A."/>
            <person name="Grigoriev I.V."/>
            <person name="Nagy L.G."/>
            <person name="Martin F."/>
            <person name="Kauserud H."/>
        </authorList>
    </citation>
    <scope>NUCLEOTIDE SEQUENCE</scope>
    <source>
        <strain evidence="11">CBHHK182m</strain>
    </source>
</reference>